<evidence type="ECO:0000256" key="7">
    <source>
        <dbReference type="ARBA" id="ARBA00022840"/>
    </source>
</evidence>
<evidence type="ECO:0000256" key="4">
    <source>
        <dbReference type="ARBA" id="ARBA00022741"/>
    </source>
</evidence>
<feature type="domain" description="Helicase ATP-binding" evidence="12">
    <location>
        <begin position="32"/>
        <end position="185"/>
    </location>
</feature>
<keyword evidence="4" id="KW-0547">Nucleotide-binding</keyword>
<dbReference type="CDD" id="cd18791">
    <property type="entry name" value="SF2_C_RHA"/>
    <property type="match status" value="1"/>
</dbReference>
<dbReference type="InterPro" id="IPR014001">
    <property type="entry name" value="Helicase_ATP-bd"/>
</dbReference>
<dbReference type="GO" id="GO:0005524">
    <property type="term" value="F:ATP binding"/>
    <property type="evidence" value="ECO:0007669"/>
    <property type="project" value="UniProtKB-KW"/>
</dbReference>
<keyword evidence="9 11" id="KW-0472">Membrane</keyword>
<evidence type="ECO:0000256" key="2">
    <source>
        <dbReference type="ARBA" id="ARBA00012552"/>
    </source>
</evidence>
<dbReference type="InterPro" id="IPR006214">
    <property type="entry name" value="Bax_inhibitor_1-related"/>
</dbReference>
<dbReference type="InterPro" id="IPR049945">
    <property type="entry name" value="AAA_22"/>
</dbReference>
<dbReference type="SMART" id="SM00487">
    <property type="entry name" value="DEXDc"/>
    <property type="match status" value="1"/>
</dbReference>
<dbReference type="PROSITE" id="PS51192">
    <property type="entry name" value="HELICASE_ATP_BIND_1"/>
    <property type="match status" value="1"/>
</dbReference>
<comment type="subcellular location">
    <subcellularLocation>
        <location evidence="1">Membrane</location>
        <topology evidence="1">Multi-pass membrane protein</topology>
    </subcellularLocation>
</comment>
<dbReference type="Pfam" id="PF04408">
    <property type="entry name" value="WHD_HA2"/>
    <property type="match status" value="1"/>
</dbReference>
<protein>
    <recommendedName>
        <fullName evidence="2">RNA helicase</fullName>
        <ecNumber evidence="2">3.6.4.13</ecNumber>
    </recommendedName>
</protein>
<comment type="catalytic activity">
    <reaction evidence="10">
        <text>ATP + H2O = ADP + phosphate + H(+)</text>
        <dbReference type="Rhea" id="RHEA:13065"/>
        <dbReference type="ChEBI" id="CHEBI:15377"/>
        <dbReference type="ChEBI" id="CHEBI:15378"/>
        <dbReference type="ChEBI" id="CHEBI:30616"/>
        <dbReference type="ChEBI" id="CHEBI:43474"/>
        <dbReference type="ChEBI" id="CHEBI:456216"/>
        <dbReference type="EC" id="3.6.4.13"/>
    </reaction>
</comment>
<keyword evidence="3 11" id="KW-0812">Transmembrane</keyword>
<evidence type="ECO:0000256" key="3">
    <source>
        <dbReference type="ARBA" id="ARBA00022692"/>
    </source>
</evidence>
<evidence type="ECO:0000256" key="1">
    <source>
        <dbReference type="ARBA" id="ARBA00004141"/>
    </source>
</evidence>
<dbReference type="Pfam" id="PF07717">
    <property type="entry name" value="OB_NTP_bind"/>
    <property type="match status" value="1"/>
</dbReference>
<dbReference type="Gene3D" id="3.40.50.300">
    <property type="entry name" value="P-loop containing nucleotide triphosphate hydrolases"/>
    <property type="match status" value="3"/>
</dbReference>
<dbReference type="InterPro" id="IPR035871">
    <property type="entry name" value="GHITM"/>
</dbReference>
<dbReference type="SUPFAM" id="SSF52540">
    <property type="entry name" value="P-loop containing nucleoside triphosphate hydrolases"/>
    <property type="match status" value="1"/>
</dbReference>
<dbReference type="Gene3D" id="1.20.120.1080">
    <property type="match status" value="1"/>
</dbReference>
<dbReference type="Pfam" id="PF21010">
    <property type="entry name" value="HA2_C"/>
    <property type="match status" value="1"/>
</dbReference>
<evidence type="ECO:0000256" key="6">
    <source>
        <dbReference type="ARBA" id="ARBA00022806"/>
    </source>
</evidence>
<sequence>MESKYDVVPGKSTSSKFSLKFKPTPIVFHTKNGPPSPKKIKLSNGETGCGKTTQIPQYIYSARIQNNGRIAVTQPRRVAAISIATRVCQELGNGESVGDTVGYTVRFEDASSKNTKILYLTDVIILDEAHERTIHTDVLFGIVKKAQKIRDERKMPPLKIIIMSATMDVDHFSKYFECKAVYLEGRAYPVNIFYTKALQDDYQTACVATFFKIHRQAPPDEDVLIFLTGQEEIDAVVHQIRLLAKDPEVNGPPVRVYPLEYKKSYNSGMVKVRSFHPTTGLDALKVQKISQEQAWQRTGRAGRVSEGNCYRIYTKFQFECLQKTTVPEIQRCNLSTVVLQLLALKIHAGHFDFMDKPPKDSVASAFEQLKMLGAIEDVDSGKLTELGSQMSRFPLDPRFSKILLSAPNYGCLEEVLTIVAILSGESIFLNPPAKRDQVQALRQKFYSAYGDHIMLLNAFREYTNISQANRRSWCHEHYINIRNITYAREVRTQLADICMKCQIPTSSCGSNMDQVRKCLVSGLFMNVAELHRDKNYITLDKRQIVSIHPSSCIHGQKPHCVLFTEVVQTSKCYLRSLTTISIEWLQEIVPDYFSKLTSDYIRRNQSSIVYNHGIAAGVPFVLESRETLEQTARRRTLRERAMAPATETSFNIGKGALAGGAALGLGALCFYGLGMSNEAGALERSMMWPQYVKDRIKTTYMYFGGSLAITAAAAAAAFRSPAILNLVASNGFMGIAVSLAAIIGTGMLAQSIEYTEGFGPKQMAWMLHSGVMGVILAPICFLGGPILIRAAWYTAGVVGGLSTIAVCAPSEKFLMMGGPLAMGLGVVFASSIATMFLPPTTALGAGLYSVALYGGLLLFSGFLLYDSQRIIKQAETHPPNPTLYGIRNYDPVNAAIAIYLDTLNIFIRIATILAGGGSQKRR</sequence>
<dbReference type="EMBL" id="JASPKY010000068">
    <property type="protein sequence ID" value="KAK9743544.1"/>
    <property type="molecule type" value="Genomic_DNA"/>
</dbReference>
<feature type="transmembrane region" description="Helical" evidence="11">
    <location>
        <begin position="700"/>
        <end position="719"/>
    </location>
</feature>
<dbReference type="EC" id="3.6.4.13" evidence="2"/>
<evidence type="ECO:0000256" key="11">
    <source>
        <dbReference type="SAM" id="Phobius"/>
    </source>
</evidence>
<dbReference type="CDD" id="cd10431">
    <property type="entry name" value="GHITM"/>
    <property type="match status" value="1"/>
</dbReference>
<dbReference type="Pfam" id="PF13401">
    <property type="entry name" value="AAA_22"/>
    <property type="match status" value="1"/>
</dbReference>
<keyword evidence="8 11" id="KW-1133">Transmembrane helix</keyword>
<feature type="transmembrane region" description="Helical" evidence="11">
    <location>
        <begin position="790"/>
        <end position="808"/>
    </location>
</feature>
<gene>
    <name evidence="13" type="ORF">QE152_g8495</name>
</gene>
<dbReference type="Pfam" id="PF01027">
    <property type="entry name" value="Bax1-I"/>
    <property type="match status" value="1"/>
</dbReference>
<dbReference type="Proteomes" id="UP001458880">
    <property type="component" value="Unassembled WGS sequence"/>
</dbReference>
<evidence type="ECO:0000256" key="5">
    <source>
        <dbReference type="ARBA" id="ARBA00022801"/>
    </source>
</evidence>
<dbReference type="PANTHER" id="PTHR18934">
    <property type="entry name" value="ATP-DEPENDENT RNA HELICASE"/>
    <property type="match status" value="1"/>
</dbReference>
<dbReference type="PANTHER" id="PTHR18934:SF118">
    <property type="entry name" value="ATP-DEPENDENT RNA HELICASE DHX33"/>
    <property type="match status" value="1"/>
</dbReference>
<dbReference type="SMART" id="SM00847">
    <property type="entry name" value="HA2"/>
    <property type="match status" value="1"/>
</dbReference>
<keyword evidence="5" id="KW-0378">Hydrolase</keyword>
<keyword evidence="6" id="KW-0347">Helicase</keyword>
<dbReference type="InterPro" id="IPR048333">
    <property type="entry name" value="HA2_WH"/>
</dbReference>
<keyword evidence="7" id="KW-0067">ATP-binding</keyword>
<proteinExistence type="predicted"/>
<organism evidence="13 14">
    <name type="scientific">Popillia japonica</name>
    <name type="common">Japanese beetle</name>
    <dbReference type="NCBI Taxonomy" id="7064"/>
    <lineage>
        <taxon>Eukaryota</taxon>
        <taxon>Metazoa</taxon>
        <taxon>Ecdysozoa</taxon>
        <taxon>Arthropoda</taxon>
        <taxon>Hexapoda</taxon>
        <taxon>Insecta</taxon>
        <taxon>Pterygota</taxon>
        <taxon>Neoptera</taxon>
        <taxon>Endopterygota</taxon>
        <taxon>Coleoptera</taxon>
        <taxon>Polyphaga</taxon>
        <taxon>Scarabaeiformia</taxon>
        <taxon>Scarabaeidae</taxon>
        <taxon>Rutelinae</taxon>
        <taxon>Popillia</taxon>
    </lineage>
</organism>
<dbReference type="GO" id="GO:0003725">
    <property type="term" value="F:double-stranded RNA binding"/>
    <property type="evidence" value="ECO:0007669"/>
    <property type="project" value="TreeGrafter"/>
</dbReference>
<dbReference type="GO" id="GO:0016887">
    <property type="term" value="F:ATP hydrolysis activity"/>
    <property type="evidence" value="ECO:0007669"/>
    <property type="project" value="InterPro"/>
</dbReference>
<evidence type="ECO:0000313" key="14">
    <source>
        <dbReference type="Proteomes" id="UP001458880"/>
    </source>
</evidence>
<feature type="transmembrane region" description="Helical" evidence="11">
    <location>
        <begin position="656"/>
        <end position="679"/>
    </location>
</feature>
<name>A0AAW1M9D6_POPJA</name>
<dbReference type="AlphaFoldDB" id="A0AAW1M9D6"/>
<dbReference type="GO" id="GO:0016020">
    <property type="term" value="C:membrane"/>
    <property type="evidence" value="ECO:0007669"/>
    <property type="project" value="UniProtKB-SubCell"/>
</dbReference>
<evidence type="ECO:0000256" key="8">
    <source>
        <dbReference type="ARBA" id="ARBA00022989"/>
    </source>
</evidence>
<feature type="transmembrane region" description="Helical" evidence="11">
    <location>
        <begin position="764"/>
        <end position="784"/>
    </location>
</feature>
<evidence type="ECO:0000313" key="13">
    <source>
        <dbReference type="EMBL" id="KAK9743544.1"/>
    </source>
</evidence>
<dbReference type="GO" id="GO:0003724">
    <property type="term" value="F:RNA helicase activity"/>
    <property type="evidence" value="ECO:0007669"/>
    <property type="project" value="UniProtKB-EC"/>
</dbReference>
<evidence type="ECO:0000256" key="9">
    <source>
        <dbReference type="ARBA" id="ARBA00023136"/>
    </source>
</evidence>
<reference evidence="13 14" key="1">
    <citation type="journal article" date="2024" name="BMC Genomics">
        <title>De novo assembly and annotation of Popillia japonica's genome with initial clues to its potential as an invasive pest.</title>
        <authorList>
            <person name="Cucini C."/>
            <person name="Boschi S."/>
            <person name="Funari R."/>
            <person name="Cardaioli E."/>
            <person name="Iannotti N."/>
            <person name="Marturano G."/>
            <person name="Paoli F."/>
            <person name="Bruttini M."/>
            <person name="Carapelli A."/>
            <person name="Frati F."/>
            <person name="Nardi F."/>
        </authorList>
    </citation>
    <scope>NUCLEOTIDE SEQUENCE [LARGE SCALE GENOMIC DNA]</scope>
    <source>
        <strain evidence="13">DMR45628</strain>
    </source>
</reference>
<dbReference type="InterPro" id="IPR007502">
    <property type="entry name" value="Helicase-assoc_dom"/>
</dbReference>
<evidence type="ECO:0000259" key="12">
    <source>
        <dbReference type="PROSITE" id="PS51192"/>
    </source>
</evidence>
<feature type="transmembrane region" description="Helical" evidence="11">
    <location>
        <begin position="820"/>
        <end position="839"/>
    </location>
</feature>
<dbReference type="GO" id="GO:0045943">
    <property type="term" value="P:positive regulation of transcription by RNA polymerase I"/>
    <property type="evidence" value="ECO:0007669"/>
    <property type="project" value="TreeGrafter"/>
</dbReference>
<comment type="caution">
    <text evidence="13">The sequence shown here is derived from an EMBL/GenBank/DDBJ whole genome shotgun (WGS) entry which is preliminary data.</text>
</comment>
<dbReference type="InterPro" id="IPR027417">
    <property type="entry name" value="P-loop_NTPase"/>
</dbReference>
<dbReference type="InterPro" id="IPR011709">
    <property type="entry name" value="DEAD-box_helicase_OB_fold"/>
</dbReference>
<feature type="transmembrane region" description="Helical" evidence="11">
    <location>
        <begin position="731"/>
        <end position="752"/>
    </location>
</feature>
<evidence type="ECO:0000256" key="10">
    <source>
        <dbReference type="ARBA" id="ARBA00047984"/>
    </source>
</evidence>
<dbReference type="GO" id="GO:0005730">
    <property type="term" value="C:nucleolus"/>
    <property type="evidence" value="ECO:0007669"/>
    <property type="project" value="TreeGrafter"/>
</dbReference>
<accession>A0AAW1M9D6</accession>
<feature type="transmembrane region" description="Helical" evidence="11">
    <location>
        <begin position="845"/>
        <end position="865"/>
    </location>
</feature>
<keyword evidence="14" id="KW-1185">Reference proteome</keyword>